<accession>A0ABP5J150</accession>
<dbReference type="Proteomes" id="UP001500443">
    <property type="component" value="Unassembled WGS sequence"/>
</dbReference>
<evidence type="ECO:0000313" key="2">
    <source>
        <dbReference type="Proteomes" id="UP001500443"/>
    </source>
</evidence>
<sequence length="60" mass="6543">MAPQPLLVDTQAAQLATGVPAGTLRVWLHRGRLTRHGHDRQGRALVDLNEVRQFAHPAAA</sequence>
<dbReference type="EMBL" id="BAAAPF010000004">
    <property type="protein sequence ID" value="GAA2108775.1"/>
    <property type="molecule type" value="Genomic_DNA"/>
</dbReference>
<gene>
    <name evidence="1" type="ORF">GCM10009802_04780</name>
</gene>
<evidence type="ECO:0000313" key="1">
    <source>
        <dbReference type="EMBL" id="GAA2108775.1"/>
    </source>
</evidence>
<reference evidence="2" key="1">
    <citation type="journal article" date="2019" name="Int. J. Syst. Evol. Microbiol.">
        <title>The Global Catalogue of Microorganisms (GCM) 10K type strain sequencing project: providing services to taxonomists for standard genome sequencing and annotation.</title>
        <authorList>
            <consortium name="The Broad Institute Genomics Platform"/>
            <consortium name="The Broad Institute Genome Sequencing Center for Infectious Disease"/>
            <person name="Wu L."/>
            <person name="Ma J."/>
        </authorList>
    </citation>
    <scope>NUCLEOTIDE SEQUENCE [LARGE SCALE GENOMIC DNA]</scope>
    <source>
        <strain evidence="2">JCM 15481</strain>
    </source>
</reference>
<dbReference type="RefSeq" id="WP_344287343.1">
    <property type="nucleotide sequence ID" value="NZ_BAAAPF010000004.1"/>
</dbReference>
<organism evidence="1 2">
    <name type="scientific">Streptomyces synnematoformans</name>
    <dbReference type="NCBI Taxonomy" id="415721"/>
    <lineage>
        <taxon>Bacteria</taxon>
        <taxon>Bacillati</taxon>
        <taxon>Actinomycetota</taxon>
        <taxon>Actinomycetes</taxon>
        <taxon>Kitasatosporales</taxon>
        <taxon>Streptomycetaceae</taxon>
        <taxon>Streptomyces</taxon>
    </lineage>
</organism>
<protein>
    <recommendedName>
        <fullName evidence="3">Helix-turn-helix domain-containing protein</fullName>
    </recommendedName>
</protein>
<keyword evidence="2" id="KW-1185">Reference proteome</keyword>
<proteinExistence type="predicted"/>
<name>A0ABP5J150_9ACTN</name>
<evidence type="ECO:0008006" key="3">
    <source>
        <dbReference type="Google" id="ProtNLM"/>
    </source>
</evidence>
<comment type="caution">
    <text evidence="1">The sequence shown here is derived from an EMBL/GenBank/DDBJ whole genome shotgun (WGS) entry which is preliminary data.</text>
</comment>